<dbReference type="Proteomes" id="UP000271889">
    <property type="component" value="Unassembled WGS sequence"/>
</dbReference>
<protein>
    <submittedName>
        <fullName evidence="2">Uncharacterized protein</fullName>
    </submittedName>
</protein>
<organism evidence="2 3">
    <name type="scientific">Cylicostephanus goldi</name>
    <name type="common">Nematode worm</name>
    <dbReference type="NCBI Taxonomy" id="71465"/>
    <lineage>
        <taxon>Eukaryota</taxon>
        <taxon>Metazoa</taxon>
        <taxon>Ecdysozoa</taxon>
        <taxon>Nematoda</taxon>
        <taxon>Chromadorea</taxon>
        <taxon>Rhabditida</taxon>
        <taxon>Rhabditina</taxon>
        <taxon>Rhabditomorpha</taxon>
        <taxon>Strongyloidea</taxon>
        <taxon>Strongylidae</taxon>
        <taxon>Cylicostephanus</taxon>
    </lineage>
</organism>
<feature type="region of interest" description="Disordered" evidence="1">
    <location>
        <begin position="26"/>
        <end position="54"/>
    </location>
</feature>
<evidence type="ECO:0000256" key="1">
    <source>
        <dbReference type="SAM" id="MobiDB-lite"/>
    </source>
</evidence>
<dbReference type="OrthoDB" id="5835732at2759"/>
<reference evidence="2 3" key="1">
    <citation type="submission" date="2018-11" db="EMBL/GenBank/DDBJ databases">
        <authorList>
            <consortium name="Pathogen Informatics"/>
        </authorList>
    </citation>
    <scope>NUCLEOTIDE SEQUENCE [LARGE SCALE GENOMIC DNA]</scope>
</reference>
<keyword evidence="3" id="KW-1185">Reference proteome</keyword>
<dbReference type="EMBL" id="UYRV01111814">
    <property type="protein sequence ID" value="VDN27040.1"/>
    <property type="molecule type" value="Genomic_DNA"/>
</dbReference>
<sequence length="54" mass="6237">MRLSSNITKFYLLQEGYSAEAFRRSPDRLRRPASADSSLMLRSMSTDDEFYDPG</sequence>
<evidence type="ECO:0000313" key="2">
    <source>
        <dbReference type="EMBL" id="VDN27040.1"/>
    </source>
</evidence>
<accession>A0A3P7MKI0</accession>
<name>A0A3P7MKI0_CYLGO</name>
<evidence type="ECO:0000313" key="3">
    <source>
        <dbReference type="Proteomes" id="UP000271889"/>
    </source>
</evidence>
<gene>
    <name evidence="2" type="ORF">CGOC_LOCUS10555</name>
</gene>
<proteinExistence type="predicted"/>
<dbReference type="AlphaFoldDB" id="A0A3P7MKI0"/>